<organism evidence="11 12">
    <name type="scientific">Hahella chejuensis (strain KCTC 2396)</name>
    <dbReference type="NCBI Taxonomy" id="349521"/>
    <lineage>
        <taxon>Bacteria</taxon>
        <taxon>Pseudomonadati</taxon>
        <taxon>Pseudomonadota</taxon>
        <taxon>Gammaproteobacteria</taxon>
        <taxon>Oceanospirillales</taxon>
        <taxon>Hahellaceae</taxon>
        <taxon>Hahella</taxon>
    </lineage>
</organism>
<name>Q2SNQ0_HAHCH</name>
<evidence type="ECO:0000313" key="11">
    <source>
        <dbReference type="EMBL" id="ABC27724.1"/>
    </source>
</evidence>
<evidence type="ECO:0000313" key="12">
    <source>
        <dbReference type="Proteomes" id="UP000000238"/>
    </source>
</evidence>
<evidence type="ECO:0000256" key="5">
    <source>
        <dbReference type="ARBA" id="ARBA00012272"/>
    </source>
</evidence>
<protein>
    <recommendedName>
        <fullName evidence="5">pectate lyase</fullName>
        <ecNumber evidence="5">4.2.2.2</ecNumber>
    </recommendedName>
</protein>
<evidence type="ECO:0000256" key="1">
    <source>
        <dbReference type="ARBA" id="ARBA00000695"/>
    </source>
</evidence>
<dbReference type="RefSeq" id="WP_011394801.1">
    <property type="nucleotide sequence ID" value="NC_007645.1"/>
</dbReference>
<sequence>MFRKLTLGLALLASATSIQAAANRPNGFTTICKSGQTCMVASPTQVAFGAAGKFVKKTLSGAFSCDVATFGSDPNPAKSVKECSVPDNAAIPGNGGGDGAVTVTLQADAGDGEVELSWSATGALRNVQVMRDTDANPIGRQRIARLAGDARTFRDAKANNGTSYWYWIKYTDAKGVVASSTAQFAQPLRDSSSADECFAGAVIKNKSVDCGGRTIGLSCNKDSEHQPPVLTLINASVKNLRISANGGSDGIHCTSGDCTLENVVWEDVCEDAATHSSEGGTMTIIGGWAYNSNNGPGGKPDKIFQHNSRHSTTIIKGGFTVKGDNGKLWRSCGDCKNNGGPRHLVVEDVFIEGTLSSGLAGVNSNYNDTATIRNLKVKNYKAGKPKICVEYEGVKKGEGKSEKKGEFWNTASCQVDQSDVFSY</sequence>
<dbReference type="EMBL" id="CP000155">
    <property type="protein sequence ID" value="ABC27724.1"/>
    <property type="molecule type" value="Genomic_DNA"/>
</dbReference>
<dbReference type="GO" id="GO:0045490">
    <property type="term" value="P:pectin catabolic process"/>
    <property type="evidence" value="ECO:0007669"/>
    <property type="project" value="TreeGrafter"/>
</dbReference>
<comment type="subcellular location">
    <subcellularLocation>
        <location evidence="3">Secreted</location>
    </subcellularLocation>
</comment>
<keyword evidence="12" id="KW-1185">Reference proteome</keyword>
<evidence type="ECO:0000256" key="8">
    <source>
        <dbReference type="ARBA" id="ARBA00022837"/>
    </source>
</evidence>
<proteinExistence type="inferred from homology"/>
<dbReference type="AlphaFoldDB" id="Q2SNQ0"/>
<evidence type="ECO:0000256" key="6">
    <source>
        <dbReference type="ARBA" id="ARBA00022525"/>
    </source>
</evidence>
<dbReference type="OrthoDB" id="9762467at2"/>
<dbReference type="PANTHER" id="PTHR33407">
    <property type="entry name" value="PECTATE LYASE F-RELATED"/>
    <property type="match status" value="1"/>
</dbReference>
<evidence type="ECO:0000256" key="4">
    <source>
        <dbReference type="ARBA" id="ARBA00006463"/>
    </source>
</evidence>
<dbReference type="Pfam" id="PF03211">
    <property type="entry name" value="Pectate_lyase"/>
    <property type="match status" value="1"/>
</dbReference>
<dbReference type="Gene3D" id="2.60.40.10">
    <property type="entry name" value="Immunoglobulins"/>
    <property type="match status" value="1"/>
</dbReference>
<evidence type="ECO:0000256" key="9">
    <source>
        <dbReference type="ARBA" id="ARBA00023239"/>
    </source>
</evidence>
<dbReference type="eggNOG" id="COG4733">
    <property type="taxonomic scope" value="Bacteria"/>
</dbReference>
<evidence type="ECO:0000256" key="3">
    <source>
        <dbReference type="ARBA" id="ARBA00004613"/>
    </source>
</evidence>
<evidence type="ECO:0000256" key="7">
    <source>
        <dbReference type="ARBA" id="ARBA00022729"/>
    </source>
</evidence>
<dbReference type="InterPro" id="IPR011050">
    <property type="entry name" value="Pectin_lyase_fold/virulence"/>
</dbReference>
<dbReference type="InterPro" id="IPR004898">
    <property type="entry name" value="Pectate_lyase_PlyH/PlyE-like"/>
</dbReference>
<comment type="cofactor">
    <cofactor evidence="2">
        <name>Ca(2+)</name>
        <dbReference type="ChEBI" id="CHEBI:29108"/>
    </cofactor>
</comment>
<dbReference type="InterPro" id="IPR012334">
    <property type="entry name" value="Pectin_lyas_fold"/>
</dbReference>
<evidence type="ECO:0000256" key="2">
    <source>
        <dbReference type="ARBA" id="ARBA00001913"/>
    </source>
</evidence>
<keyword evidence="8" id="KW-0106">Calcium</keyword>
<dbReference type="GO" id="GO:0030570">
    <property type="term" value="F:pectate lyase activity"/>
    <property type="evidence" value="ECO:0007669"/>
    <property type="project" value="UniProtKB-EC"/>
</dbReference>
<keyword evidence="9 11" id="KW-0456">Lyase</keyword>
<dbReference type="STRING" id="349521.HCH_00831"/>
<keyword evidence="6" id="KW-0964">Secreted</keyword>
<accession>Q2SNQ0</accession>
<keyword evidence="7 10" id="KW-0732">Signal</keyword>
<dbReference type="Proteomes" id="UP000000238">
    <property type="component" value="Chromosome"/>
</dbReference>
<dbReference type="Gene3D" id="2.160.20.10">
    <property type="entry name" value="Single-stranded right-handed beta-helix, Pectin lyase-like"/>
    <property type="match status" value="1"/>
</dbReference>
<dbReference type="PANTHER" id="PTHR33407:SF9">
    <property type="entry name" value="PECTATE LYASE F-RELATED"/>
    <property type="match status" value="1"/>
</dbReference>
<dbReference type="EC" id="4.2.2.2" evidence="5"/>
<reference evidence="11 12" key="1">
    <citation type="journal article" date="2005" name="Nucleic Acids Res.">
        <title>Genomic blueprint of Hahella chejuensis, a marine microbe producing an algicidal agent.</title>
        <authorList>
            <person name="Jeong H."/>
            <person name="Yim J.H."/>
            <person name="Lee C."/>
            <person name="Choi S.-H."/>
            <person name="Park Y.K."/>
            <person name="Yoon S.H."/>
            <person name="Hur C.-G."/>
            <person name="Kang H.-Y."/>
            <person name="Kim D."/>
            <person name="Lee H.H."/>
            <person name="Park K.H."/>
            <person name="Park S.-H."/>
            <person name="Park H.-S."/>
            <person name="Lee H.K."/>
            <person name="Oh T.K."/>
            <person name="Kim J.F."/>
        </authorList>
    </citation>
    <scope>NUCLEOTIDE SEQUENCE [LARGE SCALE GENOMIC DNA]</scope>
    <source>
        <strain evidence="11 12">KCTC 2396</strain>
    </source>
</reference>
<dbReference type="HOGENOM" id="CLU_061345_0_0_6"/>
<comment type="catalytic activity">
    <reaction evidence="1">
        <text>Eliminative cleavage of (1-&gt;4)-alpha-D-galacturonan to give oligosaccharides with 4-deoxy-alpha-D-galact-4-enuronosyl groups at their non-reducing ends.</text>
        <dbReference type="EC" id="4.2.2.2"/>
    </reaction>
</comment>
<dbReference type="CAZy" id="PL3">
    <property type="family name" value="Polysaccharide Lyase Family 3"/>
</dbReference>
<dbReference type="KEGG" id="hch:HCH_00831"/>
<dbReference type="GO" id="GO:0005576">
    <property type="term" value="C:extracellular region"/>
    <property type="evidence" value="ECO:0007669"/>
    <property type="project" value="UniProtKB-SubCell"/>
</dbReference>
<feature type="signal peptide" evidence="10">
    <location>
        <begin position="1"/>
        <end position="20"/>
    </location>
</feature>
<comment type="similarity">
    <text evidence="4">Belongs to the polysaccharide lyase 3 family.</text>
</comment>
<dbReference type="SUPFAM" id="SSF51126">
    <property type="entry name" value="Pectin lyase-like"/>
    <property type="match status" value="1"/>
</dbReference>
<gene>
    <name evidence="11" type="ordered locus">HCH_00831</name>
</gene>
<feature type="chain" id="PRO_5004215661" description="pectate lyase" evidence="10">
    <location>
        <begin position="21"/>
        <end position="423"/>
    </location>
</feature>
<dbReference type="InterPro" id="IPR013783">
    <property type="entry name" value="Ig-like_fold"/>
</dbReference>
<evidence type="ECO:0000256" key="10">
    <source>
        <dbReference type="SAM" id="SignalP"/>
    </source>
</evidence>